<dbReference type="PANTHER" id="PTHR37812:SF1">
    <property type="entry name" value="MU-LIKE PROPHAGE FLUMU PROTEIN C"/>
    <property type="match status" value="1"/>
</dbReference>
<sequence>MLFTIEDIAEAVKKGVPTEQLYKKFGGFSVYIPKVMPDYEKKVLAEFNGYNHATLATKYNVSMNTIYKIIRDHKPKQAKLF</sequence>
<evidence type="ECO:0000313" key="2">
    <source>
        <dbReference type="EMBL" id="RBQ28400.1"/>
    </source>
</evidence>
<organism evidence="2 3">
    <name type="scientific">Aliarcobacter vitoriensis</name>
    <dbReference type="NCBI Taxonomy" id="2011099"/>
    <lineage>
        <taxon>Bacteria</taxon>
        <taxon>Pseudomonadati</taxon>
        <taxon>Campylobacterota</taxon>
        <taxon>Epsilonproteobacteria</taxon>
        <taxon>Campylobacterales</taxon>
        <taxon>Arcobacteraceae</taxon>
        <taxon>Aliarcobacter</taxon>
    </lineage>
</organism>
<dbReference type="AlphaFoldDB" id="A0A366MS13"/>
<dbReference type="EMBL" id="PDKB01000016">
    <property type="protein sequence ID" value="RBQ28400.1"/>
    <property type="molecule type" value="Genomic_DNA"/>
</dbReference>
<dbReference type="InterPro" id="IPR009057">
    <property type="entry name" value="Homeodomain-like_sf"/>
</dbReference>
<name>A0A366MS13_9BACT</name>
<proteinExistence type="predicted"/>
<comment type="caution">
    <text evidence="2">The sequence shown here is derived from an EMBL/GenBank/DDBJ whole genome shotgun (WGS) entry which is preliminary data.</text>
</comment>
<feature type="domain" description="Mor transcription activator" evidence="1">
    <location>
        <begin position="8"/>
        <end position="74"/>
    </location>
</feature>
<dbReference type="Gene3D" id="1.10.10.60">
    <property type="entry name" value="Homeodomain-like"/>
    <property type="match status" value="1"/>
</dbReference>
<gene>
    <name evidence="2" type="ORF">CRU91_09270</name>
</gene>
<evidence type="ECO:0000313" key="3">
    <source>
        <dbReference type="Proteomes" id="UP000252669"/>
    </source>
</evidence>
<dbReference type="InterPro" id="IPR014875">
    <property type="entry name" value="Mor_transcription_activator"/>
</dbReference>
<dbReference type="Proteomes" id="UP000252669">
    <property type="component" value="Unassembled WGS sequence"/>
</dbReference>
<dbReference type="PANTHER" id="PTHR37812">
    <property type="entry name" value="MU-LIKE PROPHAGE FLUMU PROTEIN C"/>
    <property type="match status" value="1"/>
</dbReference>
<dbReference type="SUPFAM" id="SSF46689">
    <property type="entry name" value="Homeodomain-like"/>
    <property type="match status" value="1"/>
</dbReference>
<accession>A0A366MS13</accession>
<evidence type="ECO:0000259" key="1">
    <source>
        <dbReference type="Pfam" id="PF08765"/>
    </source>
</evidence>
<keyword evidence="3" id="KW-1185">Reference proteome</keyword>
<reference evidence="2 3" key="1">
    <citation type="submission" date="2017-10" db="EMBL/GenBank/DDBJ databases">
        <title>Genomics of the genus Arcobacter.</title>
        <authorList>
            <person name="Perez-Cataluna A."/>
            <person name="Figueras M.J."/>
        </authorList>
    </citation>
    <scope>NUCLEOTIDE SEQUENCE [LARGE SCALE GENOMIC DNA]</scope>
    <source>
        <strain evidence="2 3">CECT 9230</strain>
    </source>
</reference>
<protein>
    <recommendedName>
        <fullName evidence="1">Mor transcription activator domain-containing protein</fullName>
    </recommendedName>
</protein>
<dbReference type="OrthoDB" id="5325677at2"/>
<dbReference type="Pfam" id="PF08765">
    <property type="entry name" value="Mor"/>
    <property type="match status" value="1"/>
</dbReference>
<dbReference type="InterPro" id="IPR052411">
    <property type="entry name" value="c-mor_Regulatory_Protein"/>
</dbReference>